<dbReference type="EMBL" id="JACGCM010002827">
    <property type="protein sequence ID" value="KAF6134690.1"/>
    <property type="molecule type" value="Genomic_DNA"/>
</dbReference>
<dbReference type="InterPro" id="IPR036875">
    <property type="entry name" value="Znf_CCHC_sf"/>
</dbReference>
<name>A0A7J7KWF0_9MAGN</name>
<dbReference type="AlphaFoldDB" id="A0A7J7KWF0"/>
<proteinExistence type="predicted"/>
<evidence type="ECO:0008006" key="4">
    <source>
        <dbReference type="Google" id="ProtNLM"/>
    </source>
</evidence>
<feature type="region of interest" description="Disordered" evidence="1">
    <location>
        <begin position="31"/>
        <end position="64"/>
    </location>
</feature>
<evidence type="ECO:0000313" key="3">
    <source>
        <dbReference type="Proteomes" id="UP000541444"/>
    </source>
</evidence>
<dbReference type="Proteomes" id="UP000541444">
    <property type="component" value="Unassembled WGS sequence"/>
</dbReference>
<reference evidence="2 3" key="1">
    <citation type="journal article" date="2020" name="IScience">
        <title>Genome Sequencing of the Endangered Kingdonia uniflora (Circaeasteraceae, Ranunculales) Reveals Potential Mechanisms of Evolutionary Specialization.</title>
        <authorList>
            <person name="Sun Y."/>
            <person name="Deng T."/>
            <person name="Zhang A."/>
            <person name="Moore M.J."/>
            <person name="Landis J.B."/>
            <person name="Lin N."/>
            <person name="Zhang H."/>
            <person name="Zhang X."/>
            <person name="Huang J."/>
            <person name="Zhang X."/>
            <person name="Sun H."/>
            <person name="Wang H."/>
        </authorList>
    </citation>
    <scope>NUCLEOTIDE SEQUENCE [LARGE SCALE GENOMIC DNA]</scope>
    <source>
        <strain evidence="2">TB1705</strain>
        <tissue evidence="2">Leaf</tissue>
    </source>
</reference>
<feature type="non-terminal residue" evidence="2">
    <location>
        <position position="93"/>
    </location>
</feature>
<feature type="non-terminal residue" evidence="2">
    <location>
        <position position="1"/>
    </location>
</feature>
<dbReference type="Gene3D" id="4.10.60.10">
    <property type="entry name" value="Zinc finger, CCHC-type"/>
    <property type="match status" value="1"/>
</dbReference>
<organism evidence="2 3">
    <name type="scientific">Kingdonia uniflora</name>
    <dbReference type="NCBI Taxonomy" id="39325"/>
    <lineage>
        <taxon>Eukaryota</taxon>
        <taxon>Viridiplantae</taxon>
        <taxon>Streptophyta</taxon>
        <taxon>Embryophyta</taxon>
        <taxon>Tracheophyta</taxon>
        <taxon>Spermatophyta</taxon>
        <taxon>Magnoliopsida</taxon>
        <taxon>Ranunculales</taxon>
        <taxon>Circaeasteraceae</taxon>
        <taxon>Kingdonia</taxon>
    </lineage>
</organism>
<sequence length="93" mass="10462">TGGLSGSIRRELKLFTVAIVEDITVKYLKNNKEDNKNKSGYKSSWKNGHKEESKGEGSSSKESYCNNCKASGHISDKCWKLHPELRTKEEKGK</sequence>
<evidence type="ECO:0000313" key="2">
    <source>
        <dbReference type="EMBL" id="KAF6134690.1"/>
    </source>
</evidence>
<dbReference type="SUPFAM" id="SSF57756">
    <property type="entry name" value="Retrovirus zinc finger-like domains"/>
    <property type="match status" value="1"/>
</dbReference>
<dbReference type="GO" id="GO:0003676">
    <property type="term" value="F:nucleic acid binding"/>
    <property type="evidence" value="ECO:0007669"/>
    <property type="project" value="InterPro"/>
</dbReference>
<accession>A0A7J7KWF0</accession>
<dbReference type="GO" id="GO:0008270">
    <property type="term" value="F:zinc ion binding"/>
    <property type="evidence" value="ECO:0007669"/>
    <property type="project" value="InterPro"/>
</dbReference>
<protein>
    <recommendedName>
        <fullName evidence="4">CCHC-type domain-containing protein</fullName>
    </recommendedName>
</protein>
<comment type="caution">
    <text evidence="2">The sequence shown here is derived from an EMBL/GenBank/DDBJ whole genome shotgun (WGS) entry which is preliminary data.</text>
</comment>
<dbReference type="OrthoDB" id="1750575at2759"/>
<gene>
    <name evidence="2" type="ORF">GIB67_002091</name>
</gene>
<evidence type="ECO:0000256" key="1">
    <source>
        <dbReference type="SAM" id="MobiDB-lite"/>
    </source>
</evidence>
<keyword evidence="3" id="KW-1185">Reference proteome</keyword>